<reference evidence="1 2" key="1">
    <citation type="journal article" date="2022" name="Genome Biol. Evol.">
        <title>The Spruce Budworm Genome: Reconstructing the Evolutionary History of Antifreeze Proteins.</title>
        <authorList>
            <person name="Beliveau C."/>
            <person name="Gagne P."/>
            <person name="Picq S."/>
            <person name="Vernygora O."/>
            <person name="Keeling C.I."/>
            <person name="Pinkney K."/>
            <person name="Doucet D."/>
            <person name="Wen F."/>
            <person name="Johnston J.S."/>
            <person name="Maaroufi H."/>
            <person name="Boyle B."/>
            <person name="Laroche J."/>
            <person name="Dewar K."/>
            <person name="Juretic N."/>
            <person name="Blackburn G."/>
            <person name="Nisole A."/>
            <person name="Brunet B."/>
            <person name="Brandao M."/>
            <person name="Lumley L."/>
            <person name="Duan J."/>
            <person name="Quan G."/>
            <person name="Lucarotti C.J."/>
            <person name="Roe A.D."/>
            <person name="Sperling F.A.H."/>
            <person name="Levesque R.C."/>
            <person name="Cusson M."/>
        </authorList>
    </citation>
    <scope>NUCLEOTIDE SEQUENCE [LARGE SCALE GENOMIC DNA]</scope>
    <source>
        <strain evidence="1">Glfc:IPQL:Cfum</strain>
    </source>
</reference>
<proteinExistence type="predicted"/>
<dbReference type="EMBL" id="CM046114">
    <property type="protein sequence ID" value="KAI8420269.1"/>
    <property type="molecule type" value="Genomic_DNA"/>
</dbReference>
<evidence type="ECO:0000313" key="2">
    <source>
        <dbReference type="Proteomes" id="UP001064048"/>
    </source>
</evidence>
<evidence type="ECO:0000313" key="1">
    <source>
        <dbReference type="EMBL" id="KAI8420269.1"/>
    </source>
</evidence>
<comment type="caution">
    <text evidence="1">The sequence shown here is derived from an EMBL/GenBank/DDBJ whole genome shotgun (WGS) entry which is preliminary data.</text>
</comment>
<organism evidence="1 2">
    <name type="scientific">Choristoneura fumiferana</name>
    <name type="common">Spruce budworm moth</name>
    <name type="synonym">Archips fumiferana</name>
    <dbReference type="NCBI Taxonomy" id="7141"/>
    <lineage>
        <taxon>Eukaryota</taxon>
        <taxon>Metazoa</taxon>
        <taxon>Ecdysozoa</taxon>
        <taxon>Arthropoda</taxon>
        <taxon>Hexapoda</taxon>
        <taxon>Insecta</taxon>
        <taxon>Pterygota</taxon>
        <taxon>Neoptera</taxon>
        <taxon>Endopterygota</taxon>
        <taxon>Lepidoptera</taxon>
        <taxon>Glossata</taxon>
        <taxon>Ditrysia</taxon>
        <taxon>Tortricoidea</taxon>
        <taxon>Tortricidae</taxon>
        <taxon>Tortricinae</taxon>
        <taxon>Choristoneura</taxon>
    </lineage>
</organism>
<name>A0ACC0J8A1_CHOFU</name>
<protein>
    <submittedName>
        <fullName evidence="1">Uncharacterized protein</fullName>
    </submittedName>
</protein>
<dbReference type="Proteomes" id="UP001064048">
    <property type="component" value="Chromosome 14"/>
</dbReference>
<accession>A0ACC0J8A1</accession>
<keyword evidence="2" id="KW-1185">Reference proteome</keyword>
<sequence>MKVQPNLKRWPCDPLSNRRRIASGADGGKLVTGHADVGDQATYGKHATGNHIKMRQIHRMGTWNVRGLLQPGKLEILEKELARCKLDICGISETHWKNNGHFLTETHAIYFSGNDNNSRNGVAFLIPKHLRNCVVEYEPVSDRIIRIRLKATPINLNLVQVYTPTSSASDSEIEVFYRELESTIEKIAKREMLIILGDFNAKVGADAHQLSRCVGRFGLGQRNERGERLIQFAADNNLVISNTFFENHRRRLYTWISPDGNYRNQIDYVLIGSRWKTSIMNTHTLPGADCGSDHQLLITKVQLKLRAARKLVHHRKVEVTDNVKFLTTLEQKMTSWMNVDSGSETSDQLWDRAKNVLTAAVKESDVSVHKRKRQHWMSEGTLKLVEERRSLKASGADTKTLNAKSARIQEACRRDQNAQLQSVCAEVERHANKHESRDLHQKIGTITKSLSSKTWAINDSSGETVTDIEAIAETWREYCQSLFQDPQSQCYAPTEPKNEEIEPDILVDEIRTAIKHLKNGKATGSDAIPIETIKASGEYGVHIFHTLCQKIWQTGCWPKEWAHTIFVPLHKKGSTKTCSNYRLIALISHASKILLHVLNERLKSYLSKEIAPEQAGFVKGKGTREQILTVRQIIEKAREFNKPTYVCFVDFSKAFDSVKWPKLWNTLTAMGAPKHLVHLIRRLYEDGTASVRADDVLSSHLHPSAGVRQGCIISPLLFNVYTELIMRITLEEWTDGISIGGLKISNLRYADDTTLFATSPRHMEELLRKMERVSLDFGLKINRCKTKMMIVDRMNNNSPEIVQIANCDVVQSYIYLGALITNSGGCVDEVKRRMAIARSAMDRLRKIWRSRNIYRSTKIRLVRALVFPIFLYAAETWTLREVERRKIDALEMWCWRRMLGVSWTEFRTNESILQELGIKQRLSSIVQSRILTFFGHICRKGDAAMERLVIQGKVEGTRPRGRSPMRWTDQVKAAIEGPLHASIRKAAVREEWRRIVKLATST</sequence>
<gene>
    <name evidence="1" type="ORF">MSG28_008807</name>
</gene>